<keyword evidence="3" id="KW-1185">Reference proteome</keyword>
<dbReference type="AlphaFoldDB" id="A0A1G6M6K4"/>
<dbReference type="RefSeq" id="WP_176757902.1">
    <property type="nucleotide sequence ID" value="NZ_FMZA01000009.1"/>
</dbReference>
<protein>
    <submittedName>
        <fullName evidence="2">Two-component signal transduction system YycFG, regulatory protein YycH</fullName>
    </submittedName>
</protein>
<name>A0A1G6M6K4_9BACL</name>
<dbReference type="CDD" id="cd15787">
    <property type="entry name" value="YycH_N"/>
    <property type="match status" value="1"/>
</dbReference>
<dbReference type="InterPro" id="IPR042274">
    <property type="entry name" value="YycH/YycI_2"/>
</dbReference>
<feature type="domain" description="Regulatory protein YycH" evidence="1">
    <location>
        <begin position="3"/>
        <end position="445"/>
    </location>
</feature>
<dbReference type="Proteomes" id="UP000199387">
    <property type="component" value="Unassembled WGS sequence"/>
</dbReference>
<dbReference type="STRING" id="1236220.SAMN04488112_10929"/>
<dbReference type="InterPro" id="IPR009996">
    <property type="entry name" value="YycH"/>
</dbReference>
<dbReference type="Gene3D" id="3.30.310.160">
    <property type="entry name" value="YycH protein, domain 2"/>
    <property type="match status" value="1"/>
</dbReference>
<sequence>MKESLKSLALALLVLTSIVQTGMLWYSSPSNQGNLPKLQHIPTIGHKDFQKEEIHQLAAPSEIMLHHDGEHRRILPGADHQTLIDRLHHARLENPQTIDPSPAEWKKWLDDETGLELRFRHELPVEVIQAFFQGETEIPELDTVHRIWISGEGDNNQVTVWLISDQTQTVVEGTALLQNYDEMLKLADQAAERPLKAFLNGKEGNFDEEDLKREGAVPRFVYLPPNRAAINRWSYNLEQKRQINVEDMKMILFRNPNNVEKTAISNHIDIYTDVDSSRSLRYNEQNNTMVYTNLLNDTEQELPDPREKLNTIISFMNRHSGWTGNYLLNRVETNQDNGASDFFFQLHVKGLPLYGSEPFPKWEEIRLSAQQGITHYERSLIFFSSRSGQKHPDHLPSGNEVREALKKQNADLSDVRQIYPGYHAVTRENKLELEPVWVVDFYNGKQGFLSVSQTGRDVEWTGAKLKPS</sequence>
<proteinExistence type="predicted"/>
<accession>A0A1G6M6K4</accession>
<dbReference type="Pfam" id="PF07435">
    <property type="entry name" value="YycH"/>
    <property type="match status" value="1"/>
</dbReference>
<dbReference type="EMBL" id="FMZA01000009">
    <property type="protein sequence ID" value="SDC50997.1"/>
    <property type="molecule type" value="Genomic_DNA"/>
</dbReference>
<gene>
    <name evidence="2" type="ORF">SAMN04488112_10929</name>
</gene>
<organism evidence="2 3">
    <name type="scientific">Melghirimyces thermohalophilus</name>
    <dbReference type="NCBI Taxonomy" id="1236220"/>
    <lineage>
        <taxon>Bacteria</taxon>
        <taxon>Bacillati</taxon>
        <taxon>Bacillota</taxon>
        <taxon>Bacilli</taxon>
        <taxon>Bacillales</taxon>
        <taxon>Thermoactinomycetaceae</taxon>
        <taxon>Melghirimyces</taxon>
    </lineage>
</organism>
<evidence type="ECO:0000313" key="3">
    <source>
        <dbReference type="Proteomes" id="UP000199387"/>
    </source>
</evidence>
<reference evidence="2 3" key="1">
    <citation type="submission" date="2016-10" db="EMBL/GenBank/DDBJ databases">
        <authorList>
            <person name="de Groot N.N."/>
        </authorList>
    </citation>
    <scope>NUCLEOTIDE SEQUENCE [LARGE SCALE GENOMIC DNA]</scope>
    <source>
        <strain evidence="2 3">DSM 45514</strain>
    </source>
</reference>
<evidence type="ECO:0000259" key="1">
    <source>
        <dbReference type="Pfam" id="PF07435"/>
    </source>
</evidence>
<evidence type="ECO:0000313" key="2">
    <source>
        <dbReference type="EMBL" id="SDC50997.1"/>
    </source>
</evidence>
<dbReference type="Gene3D" id="3.10.450.310">
    <property type="match status" value="1"/>
</dbReference>